<reference evidence="3" key="1">
    <citation type="submission" date="2014-06" db="EMBL/GenBank/DDBJ databases">
        <authorList>
            <person name="Berkman J.Paul."/>
        </authorList>
    </citation>
    <scope>NUCLEOTIDE SEQUENCE [LARGE SCALE GENOMIC DNA]</scope>
</reference>
<feature type="compositionally biased region" description="Low complexity" evidence="1">
    <location>
        <begin position="387"/>
        <end position="405"/>
    </location>
</feature>
<feature type="compositionally biased region" description="Low complexity" evidence="1">
    <location>
        <begin position="274"/>
        <end position="288"/>
    </location>
</feature>
<evidence type="ECO:0000313" key="3">
    <source>
        <dbReference type="EMBL" id="CDW98915.1"/>
    </source>
</evidence>
<gene>
    <name evidence="3" type="primary">SSCI65080.1</name>
    <name evidence="2" type="ORF">SPSC_00270</name>
</gene>
<feature type="compositionally biased region" description="Basic residues" evidence="1">
    <location>
        <begin position="762"/>
        <end position="775"/>
    </location>
</feature>
<feature type="region of interest" description="Disordered" evidence="1">
    <location>
        <begin position="546"/>
        <end position="594"/>
    </location>
</feature>
<dbReference type="EMBL" id="CCFA01003856">
    <property type="protein sequence ID" value="CDW98915.1"/>
    <property type="molecule type" value="Genomic_DNA"/>
</dbReference>
<reference evidence="2" key="3">
    <citation type="submission" date="2014-06" db="EMBL/GenBank/DDBJ databases">
        <authorList>
            <person name="Ju J."/>
            <person name="Zhang J."/>
        </authorList>
    </citation>
    <scope>NUCLEOTIDE SEQUENCE</scope>
    <source>
        <strain evidence="2">SscI8</strain>
    </source>
</reference>
<evidence type="ECO:0000256" key="1">
    <source>
        <dbReference type="SAM" id="MobiDB-lite"/>
    </source>
</evidence>
<feature type="compositionally biased region" description="Polar residues" evidence="1">
    <location>
        <begin position="445"/>
        <end position="475"/>
    </location>
</feature>
<evidence type="ECO:0000313" key="2">
    <source>
        <dbReference type="EMBL" id="CDR87144.1"/>
    </source>
</evidence>
<dbReference type="OrthoDB" id="10045710at2759"/>
<feature type="compositionally biased region" description="Polar residues" evidence="1">
    <location>
        <begin position="575"/>
        <end position="584"/>
    </location>
</feature>
<sequence>MSAANGEGSGSGSKGINFRAALAAFEQSANTTTTSFHSPKPRPPQPATTRQPPQTPARPSSGFDPVPRSASTPRIRTNSDGLMPPSSNNPFSSSSLASAASSAVPPTSASGMLSAPPPAFSTSASPTYPKSLSLRKSGSGVSLNELIKQSPPRNSVNAHPASPLVRSRSRSVVENDAANKSGNASSAPASGRSSPYPPPRSVNGLFVPDDGTRRIESPASMSTSQHMLDTSADDEMFAHAVMERSITPASPSRRTAASQDSSLIPPQVPSRKGSASSTNSASTSASTPRLPPRPGGGSGNLAPSPTISEFGQFPSNTSSATATPRGKTGLAYATYTPGAKRGAHEGGGAEGSMTPPALPPRSATLGQADRGRLGDTPYRARQNSPMKRAPVVPKKPAVAAASVTSKPPPPPRPAKAFDGAAGGFRFGTSSEEPQQPPPRPRQRTVAAQHQRSLTGSSSTHRKSGSNVFTSISLSDDASGELKRSLESDLHVDHQQLPPPSRGRPAGWSGPASVARPASTSSGAGGSAGGMVSSLIGTAASALPLFKSGAGSGGGGVSRSLADGAPSKQPYYSGGATVSRSTSAHSDARSEGEATLWGGRAVQLADDASVLSGNRVKGGGVLKEPKDEGARKRYEALFDKLLAQQKETTTRTAPNSNASTVRESHAERKASGGVQALKGWFESDPASSSTANPSTPSKSEESAQSALVLLPKTVRKVWTRSRLPSAFLAQIWDRAVSQSGEGGCTRGTFVRAMAGIDVELERKKQRREIRRQRRTANSKVGSRRVPPPPPSQS</sequence>
<dbReference type="EMBL" id="LK056652">
    <property type="protein sequence ID" value="CDR87144.1"/>
    <property type="molecule type" value="Genomic_DNA"/>
</dbReference>
<feature type="compositionally biased region" description="Polar residues" evidence="1">
    <location>
        <begin position="219"/>
        <end position="228"/>
    </location>
</feature>
<evidence type="ECO:0000313" key="4">
    <source>
        <dbReference type="Proteomes" id="UP000242770"/>
    </source>
</evidence>
<dbReference type="Gene3D" id="1.10.238.10">
    <property type="entry name" value="EF-hand"/>
    <property type="match status" value="1"/>
</dbReference>
<protein>
    <recommendedName>
        <fullName evidence="5">EH domain-containing protein</fullName>
    </recommendedName>
</protein>
<feature type="compositionally biased region" description="Polar residues" evidence="1">
    <location>
        <begin position="247"/>
        <end position="264"/>
    </location>
</feature>
<feature type="compositionally biased region" description="Low complexity" evidence="1">
    <location>
        <begin position="178"/>
        <end position="194"/>
    </location>
</feature>
<accession>A0A0F7SCF4</accession>
<name>A0A0F7SCF4_9BASI</name>
<feature type="compositionally biased region" description="Polar residues" evidence="1">
    <location>
        <begin position="644"/>
        <end position="660"/>
    </location>
</feature>
<feature type="compositionally biased region" description="Low complexity" evidence="1">
    <location>
        <begin position="84"/>
        <end position="110"/>
    </location>
</feature>
<reference evidence="4" key="2">
    <citation type="submission" date="2014-06" db="EMBL/GenBank/DDBJ databases">
        <authorList>
            <person name="Berkman P.J."/>
        </authorList>
    </citation>
    <scope>NUCLEOTIDE SEQUENCE [LARGE SCALE GENOMIC DNA]</scope>
</reference>
<dbReference type="AlphaFoldDB" id="A0A0F7SCF4"/>
<proteinExistence type="predicted"/>
<feature type="compositionally biased region" description="Polar residues" evidence="1">
    <location>
        <begin position="69"/>
        <end position="80"/>
    </location>
</feature>
<feature type="compositionally biased region" description="Basic and acidic residues" evidence="1">
    <location>
        <begin position="479"/>
        <end position="493"/>
    </location>
</feature>
<feature type="region of interest" description="Disordered" evidence="1">
    <location>
        <begin position="762"/>
        <end position="792"/>
    </location>
</feature>
<feature type="compositionally biased region" description="Polar residues" evidence="1">
    <location>
        <begin position="128"/>
        <end position="142"/>
    </location>
</feature>
<keyword evidence="4" id="KW-1185">Reference proteome</keyword>
<dbReference type="Proteomes" id="UP000242770">
    <property type="component" value="Unassembled WGS sequence"/>
</dbReference>
<feature type="region of interest" description="Disordered" evidence="1">
    <location>
        <begin position="27"/>
        <end position="531"/>
    </location>
</feature>
<feature type="compositionally biased region" description="Polar residues" evidence="1">
    <location>
        <begin position="301"/>
        <end position="322"/>
    </location>
</feature>
<organism evidence="3 4">
    <name type="scientific">Sporisorium scitamineum</name>
    <dbReference type="NCBI Taxonomy" id="49012"/>
    <lineage>
        <taxon>Eukaryota</taxon>
        <taxon>Fungi</taxon>
        <taxon>Dikarya</taxon>
        <taxon>Basidiomycota</taxon>
        <taxon>Ustilaginomycotina</taxon>
        <taxon>Ustilaginomycetes</taxon>
        <taxon>Ustilaginales</taxon>
        <taxon>Ustilaginaceae</taxon>
        <taxon>Sporisorium</taxon>
    </lineage>
</organism>
<feature type="region of interest" description="Disordered" evidence="1">
    <location>
        <begin position="644"/>
        <end position="703"/>
    </location>
</feature>
<feature type="compositionally biased region" description="Low complexity" evidence="1">
    <location>
        <begin position="682"/>
        <end position="696"/>
    </location>
</feature>
<feature type="compositionally biased region" description="Polar residues" evidence="1">
    <location>
        <begin position="27"/>
        <end position="37"/>
    </location>
</feature>
<evidence type="ECO:0008006" key="5">
    <source>
        <dbReference type="Google" id="ProtNLM"/>
    </source>
</evidence>